<evidence type="ECO:0000256" key="6">
    <source>
        <dbReference type="ARBA" id="ARBA00023180"/>
    </source>
</evidence>
<keyword evidence="6" id="KW-0325">Glycoprotein</keyword>
<feature type="transmembrane region" description="Helical" evidence="9">
    <location>
        <begin position="280"/>
        <end position="302"/>
    </location>
</feature>
<sequence length="462" mass="49961">MRVDRGFLNVMILSWGFMLVFTAFQTMGNIQKTVLESISKDDPNFHGDGYTSLAIIYATFALCNWLAPSFISMTGPRTSIMVGCSCYVIFIATFLWPRTEVLYIASAVVGIGAALSWTGHGLFLTINSDTETMSRNSGLFWAIFQSSLFIGNIFVYLVFKEPEIKEDVRQLVFQVLTGVSVVGLVLLLTMRKPPQLASLGPAEGVSSADKELHIPEMPRERPLIAAWHALCDAFRLFITGRMLVLALTFVYTGLSLTFFSSVYSSSIGFTKAMGEDRKSLIGLSGICIGVGEVVGGAFFGALASKCGNCSGWPVVITGFVMHTFAYIAALLNLPNNAPFNDTDSLGFIDASPTLAMAGSLALGLGDACFNTQVYALLGTIYANDSASAFALFKFCQSVATAVSFFYSSHIGLYEQLAILALSLILGTASFCIVEVKHRRTKRLNDGSCPEINITTDIGTFSD</sequence>
<dbReference type="KEGG" id="csol:105361333"/>
<evidence type="ECO:0000256" key="1">
    <source>
        <dbReference type="ARBA" id="ARBA00004141"/>
    </source>
</evidence>
<reference evidence="11" key="1">
    <citation type="submission" date="2025-08" db="UniProtKB">
        <authorList>
            <consortium name="RefSeq"/>
        </authorList>
    </citation>
    <scope>IDENTIFICATION</scope>
</reference>
<feature type="transmembrane region" description="Helical" evidence="9">
    <location>
        <begin position="242"/>
        <end position="260"/>
    </location>
</feature>
<evidence type="ECO:0000313" key="11">
    <source>
        <dbReference type="RefSeq" id="XP_011496767.1"/>
    </source>
</evidence>
<keyword evidence="5 9" id="KW-0472">Membrane</keyword>
<keyword evidence="3 9" id="KW-0812">Transmembrane</keyword>
<evidence type="ECO:0000256" key="2">
    <source>
        <dbReference type="ARBA" id="ARBA00009172"/>
    </source>
</evidence>
<dbReference type="Pfam" id="PF05978">
    <property type="entry name" value="UNC-93"/>
    <property type="match status" value="1"/>
</dbReference>
<feature type="transmembrane region" description="Helical" evidence="9">
    <location>
        <begin position="50"/>
        <end position="67"/>
    </location>
</feature>
<feature type="transmembrane region" description="Helical" evidence="9">
    <location>
        <begin position="171"/>
        <end position="189"/>
    </location>
</feature>
<organism evidence="10 11">
    <name type="scientific">Ceratosolen solmsi marchali</name>
    <dbReference type="NCBI Taxonomy" id="326594"/>
    <lineage>
        <taxon>Eukaryota</taxon>
        <taxon>Metazoa</taxon>
        <taxon>Ecdysozoa</taxon>
        <taxon>Arthropoda</taxon>
        <taxon>Hexapoda</taxon>
        <taxon>Insecta</taxon>
        <taxon>Pterygota</taxon>
        <taxon>Neoptera</taxon>
        <taxon>Endopterygota</taxon>
        <taxon>Hymenoptera</taxon>
        <taxon>Apocrita</taxon>
        <taxon>Proctotrupomorpha</taxon>
        <taxon>Chalcidoidea</taxon>
        <taxon>Agaonidae</taxon>
        <taxon>Agaoninae</taxon>
        <taxon>Ceratosolen</taxon>
    </lineage>
</organism>
<dbReference type="GeneID" id="105361333"/>
<keyword evidence="4 9" id="KW-1133">Transmembrane helix</keyword>
<dbReference type="InterPro" id="IPR036259">
    <property type="entry name" value="MFS_trans_sf"/>
</dbReference>
<evidence type="ECO:0000256" key="3">
    <source>
        <dbReference type="ARBA" id="ARBA00022692"/>
    </source>
</evidence>
<name>A0AAJ6YEU9_9HYME</name>
<dbReference type="PANTHER" id="PTHR23294">
    <property type="entry name" value="ET TRANSLATION PRODUCT-RELATED"/>
    <property type="match status" value="1"/>
</dbReference>
<feature type="transmembrane region" description="Helical" evidence="9">
    <location>
        <begin position="412"/>
        <end position="433"/>
    </location>
</feature>
<feature type="transmembrane region" description="Helical" evidence="9">
    <location>
        <begin position="7"/>
        <end position="30"/>
    </location>
</feature>
<evidence type="ECO:0000256" key="4">
    <source>
        <dbReference type="ARBA" id="ARBA00022989"/>
    </source>
</evidence>
<feature type="transmembrane region" description="Helical" evidence="9">
    <location>
        <begin position="314"/>
        <end position="333"/>
    </location>
</feature>
<dbReference type="RefSeq" id="XP_011496767.1">
    <property type="nucleotide sequence ID" value="XM_011498465.1"/>
</dbReference>
<comment type="similarity">
    <text evidence="2">Belongs to the unc-93 family.</text>
</comment>
<accession>A0AAJ6YEU9</accession>
<evidence type="ECO:0000256" key="5">
    <source>
        <dbReference type="ARBA" id="ARBA00023136"/>
    </source>
</evidence>
<feature type="transmembrane region" description="Helical" evidence="9">
    <location>
        <begin position="79"/>
        <end position="96"/>
    </location>
</feature>
<keyword evidence="10" id="KW-1185">Reference proteome</keyword>
<dbReference type="AlphaFoldDB" id="A0AAJ6YEU9"/>
<dbReference type="GO" id="GO:0016020">
    <property type="term" value="C:membrane"/>
    <property type="evidence" value="ECO:0007669"/>
    <property type="project" value="UniProtKB-SubCell"/>
</dbReference>
<gene>
    <name evidence="11" type="primary">LOC105361333</name>
</gene>
<dbReference type="PANTHER" id="PTHR23294:SF0">
    <property type="entry name" value="UNC93-LIKE PROTEIN MFSD11"/>
    <property type="match status" value="1"/>
</dbReference>
<feature type="transmembrane region" description="Helical" evidence="9">
    <location>
        <begin position="102"/>
        <end position="126"/>
    </location>
</feature>
<evidence type="ECO:0000256" key="9">
    <source>
        <dbReference type="SAM" id="Phobius"/>
    </source>
</evidence>
<protein>
    <recommendedName>
        <fullName evidence="7">UNC93-like protein MFSD11</fullName>
    </recommendedName>
    <alternativeName>
        <fullName evidence="8">Major facilitator superfamily domain-containing protein 11</fullName>
    </alternativeName>
</protein>
<comment type="subcellular location">
    <subcellularLocation>
        <location evidence="1">Membrane</location>
        <topology evidence="1">Multi-pass membrane protein</topology>
    </subcellularLocation>
</comment>
<dbReference type="InterPro" id="IPR051617">
    <property type="entry name" value="UNC-93-like_regulator"/>
</dbReference>
<proteinExistence type="inferred from homology"/>
<dbReference type="Gene3D" id="1.20.1250.20">
    <property type="entry name" value="MFS general substrate transporter like domains"/>
    <property type="match status" value="1"/>
</dbReference>
<evidence type="ECO:0000256" key="7">
    <source>
        <dbReference type="ARBA" id="ARBA00040302"/>
    </source>
</evidence>
<feature type="transmembrane region" description="Helical" evidence="9">
    <location>
        <begin position="138"/>
        <end position="159"/>
    </location>
</feature>
<dbReference type="InterPro" id="IPR010291">
    <property type="entry name" value="Ion_channel_UNC-93"/>
</dbReference>
<dbReference type="Proteomes" id="UP000695007">
    <property type="component" value="Unplaced"/>
</dbReference>
<evidence type="ECO:0000313" key="10">
    <source>
        <dbReference type="Proteomes" id="UP000695007"/>
    </source>
</evidence>
<dbReference type="SUPFAM" id="SSF103473">
    <property type="entry name" value="MFS general substrate transporter"/>
    <property type="match status" value="1"/>
</dbReference>
<evidence type="ECO:0000256" key="8">
    <source>
        <dbReference type="ARBA" id="ARBA00041910"/>
    </source>
</evidence>